<reference evidence="1" key="1">
    <citation type="submission" date="2020-05" db="EMBL/GenBank/DDBJ databases">
        <authorList>
            <person name="Chiriac C."/>
            <person name="Salcher M."/>
            <person name="Ghai R."/>
            <person name="Kavagutti S V."/>
        </authorList>
    </citation>
    <scope>NUCLEOTIDE SEQUENCE</scope>
</reference>
<accession>A0A6J7WJW8</accession>
<sequence length="104" mass="10528">MAINNVALTTTAANIFVNTSGTSAITTIHLCNYSAGAITANIYAVPASGIAGLSTIIYSNVTITAYNTLIINAEKFILGSAGDRIMANVSANNTVTATVSSIGI</sequence>
<dbReference type="EMBL" id="LR798243">
    <property type="protein sequence ID" value="CAB5214387.1"/>
    <property type="molecule type" value="Genomic_DNA"/>
</dbReference>
<name>A0A6J7WJW8_9CAUD</name>
<organism evidence="1">
    <name type="scientific">uncultured Caudovirales phage</name>
    <dbReference type="NCBI Taxonomy" id="2100421"/>
    <lineage>
        <taxon>Viruses</taxon>
        <taxon>Duplodnaviria</taxon>
        <taxon>Heunggongvirae</taxon>
        <taxon>Uroviricota</taxon>
        <taxon>Caudoviricetes</taxon>
        <taxon>Peduoviridae</taxon>
        <taxon>Maltschvirus</taxon>
        <taxon>Maltschvirus maltsch</taxon>
    </lineage>
</organism>
<gene>
    <name evidence="1" type="ORF">UFOVP190_82</name>
</gene>
<evidence type="ECO:0000313" key="1">
    <source>
        <dbReference type="EMBL" id="CAB5214387.1"/>
    </source>
</evidence>
<proteinExistence type="predicted"/>
<protein>
    <submittedName>
        <fullName evidence="1">Uncharacterized protein</fullName>
    </submittedName>
</protein>